<dbReference type="PANTHER" id="PTHR38731">
    <property type="entry name" value="LIPL45-RELATED LIPOPROTEIN-RELATED"/>
    <property type="match status" value="1"/>
</dbReference>
<gene>
    <name evidence="6" type="ordered locus">Rleg2_2370</name>
</gene>
<dbReference type="EMBL" id="CP001191">
    <property type="protein sequence ID" value="ACI55645.1"/>
    <property type="molecule type" value="Genomic_DNA"/>
</dbReference>
<organism evidence="6 7">
    <name type="scientific">Rhizobium leguminosarum bv. trifolii (strain WSM2304)</name>
    <dbReference type="NCBI Taxonomy" id="395492"/>
    <lineage>
        <taxon>Bacteria</taxon>
        <taxon>Pseudomonadati</taxon>
        <taxon>Pseudomonadota</taxon>
        <taxon>Alphaproteobacteria</taxon>
        <taxon>Hyphomicrobiales</taxon>
        <taxon>Rhizobiaceae</taxon>
        <taxon>Rhizobium/Agrobacterium group</taxon>
        <taxon>Rhizobium</taxon>
    </lineage>
</organism>
<dbReference type="Gene3D" id="1.25.40.10">
    <property type="entry name" value="Tetratricopeptide repeat domain"/>
    <property type="match status" value="1"/>
</dbReference>
<dbReference type="GO" id="GO:0009279">
    <property type="term" value="C:cell outer membrane"/>
    <property type="evidence" value="ECO:0007669"/>
    <property type="project" value="UniProtKB-SubCell"/>
</dbReference>
<protein>
    <submittedName>
        <fullName evidence="6">TPR repeat-containing protein</fullName>
    </submittedName>
</protein>
<evidence type="ECO:0000256" key="4">
    <source>
        <dbReference type="PROSITE-ProRule" id="PRU00339"/>
    </source>
</evidence>
<dbReference type="Proteomes" id="UP000008330">
    <property type="component" value="Chromosome"/>
</dbReference>
<sequence length="1272" mass="138183">MRLTFPLYTDKREVGDGVSVMRGYSKNICRAGMALSLALPGFAPSAMAEPVQRATPVAGSVIARKTGEEVRFIDVSNWRVVDINQDLLTGDVLRTNANGQLAIVFSDHTQVRLGRNSSLQVKKMAASGDTTLELQSGTIWARAERGGQGLTVETPAAAAAIRGTDWTMTVEGSKTSMIVLEGRVALSNSQGSVEVNEGEGAVATIGQAPHKLVIVTPDDREQMLFYLNLRDGFGLMPTSPLPAGRMADERRRLLALPPERRTTEDWLELAEVQSAFDGRQVAAETLQEVRRRKLTTLQKARVDLIDATIAGAEKRYDEAARLFAAALPHLDPARRNMAQYGGYFARSLADPAHVEKPPSSAVGPYGAIMQAYTAGFLKNPRASVDLIKDAEKRFPDDPTLPAIRAQLAQLIDDRAQMQEAVNRALSLDPNHPIALAARASYKASYESDINGALADLNRAIELAPGASGSLNSMGLLQSARDANGEAEAAFLRAVALDPQDPVPHANLAILYLDQSRMKEAKREIDAALAADPSFDIALLARGRYYLQTGERDKALEDLLAASTANPAHSQSQLMLAAAHYEKGDRIPSEQAVDNADRLDKNDPVISSFRTAVDIDDYDADGAIRNAQEFLRRSRARGGDYSALGANQDAGSTLNNAFRLQGLDAWGRYYGDAVFSPFEGSGYIDQSIKGSIFPYVNATSFSDDNVIQNRGNASSYSSFIQGLLLDPHMLSGRSRSATLLRTPFIEGSLGGGINSVDGHVRGIGEAEIQGFSNETIPLSFYGNLTWEELALDGDYRDFGGFQTDNKLIGGNGYLTATVTPDDRVVAYVNHAKNDGTLNALTQGSSLTDFLNLLGFGIPTEVSSEYNYRRNITETTNAGLGWSHTFGYENILNGAFLYSESRSRTSTSLQVDDAPVLGLRDPDIIPFLDGTEDLSSKTYIGALSHSIGSGPLTWRYGIEGGWIDASTTTSSRLHELFPRVVIIPETTTGPDTFSNRVNISRAYIDVLHEITPDLKGEYALFGTHMEGDGVDVNRLEPRFGLAWTPAQNHWLRAAFMRQSLDTGVPTLAPIGVLGLQANQYSIGLEGYADTAALQWDAEWTDRFFTSVEYQHQELHDFSIDFPLISLPAADSLPLSRGSIDRAAVTANLALGAGFGLSATYAYMESENKDPLEPNYGGSLPFIPKNSGQIALTWVNEAKVKATIAANYVGERDGDDLGTKLDDYWSLDAHLIWEPLDKRIALEAAAYNLLDEDFEITPGVPGWGRAFKGTLKVRF</sequence>
<dbReference type="Gene3D" id="2.40.170.20">
    <property type="entry name" value="TonB-dependent receptor, beta-barrel domain"/>
    <property type="match status" value="1"/>
</dbReference>
<dbReference type="KEGG" id="rlt:Rleg2_2370"/>
<evidence type="ECO:0000256" key="1">
    <source>
        <dbReference type="ARBA" id="ARBA00004442"/>
    </source>
</evidence>
<dbReference type="InterPro" id="IPR006860">
    <property type="entry name" value="FecR"/>
</dbReference>
<dbReference type="SUPFAM" id="SSF56935">
    <property type="entry name" value="Porins"/>
    <property type="match status" value="1"/>
</dbReference>
<evidence type="ECO:0000313" key="6">
    <source>
        <dbReference type="EMBL" id="ACI55645.1"/>
    </source>
</evidence>
<evidence type="ECO:0000256" key="2">
    <source>
        <dbReference type="ARBA" id="ARBA00023136"/>
    </source>
</evidence>
<evidence type="ECO:0000256" key="3">
    <source>
        <dbReference type="ARBA" id="ARBA00023237"/>
    </source>
</evidence>
<keyword evidence="2" id="KW-0472">Membrane</keyword>
<keyword evidence="7" id="KW-1185">Reference proteome</keyword>
<feature type="domain" description="FecR protein" evidence="5">
    <location>
        <begin position="91"/>
        <end position="184"/>
    </location>
</feature>
<dbReference type="InterPro" id="IPR036942">
    <property type="entry name" value="Beta-barrel_TonB_sf"/>
</dbReference>
<dbReference type="PROSITE" id="PS50005">
    <property type="entry name" value="TPR"/>
    <property type="match status" value="1"/>
</dbReference>
<dbReference type="SUPFAM" id="SSF48452">
    <property type="entry name" value="TPR-like"/>
    <property type="match status" value="2"/>
</dbReference>
<dbReference type="Gene3D" id="2.60.120.1440">
    <property type="match status" value="1"/>
</dbReference>
<evidence type="ECO:0000259" key="5">
    <source>
        <dbReference type="Pfam" id="PF04773"/>
    </source>
</evidence>
<reference evidence="6 7" key="1">
    <citation type="journal article" date="2010" name="Stand. Genomic Sci.">
        <title>Complete genome sequence of Rhizobium leguminosarum bv trifolii strain WSM2304, an effective microsymbiont of the South American clover Trifolium polymorphum.</title>
        <authorList>
            <person name="Reeve W."/>
            <person name="O'Hara G."/>
            <person name="Chain P."/>
            <person name="Ardley J."/>
            <person name="Brau L."/>
            <person name="Nandesena K."/>
            <person name="Tiwari R."/>
            <person name="Malfatti S."/>
            <person name="Kiss H."/>
            <person name="Lapidus A."/>
            <person name="Copeland A."/>
            <person name="Nolan M."/>
            <person name="Land M."/>
            <person name="Ivanova N."/>
            <person name="Mavromatis K."/>
            <person name="Markowitz V."/>
            <person name="Kyrpides N."/>
            <person name="Melino V."/>
            <person name="Denton M."/>
            <person name="Yates R."/>
            <person name="Howieson J."/>
        </authorList>
    </citation>
    <scope>NUCLEOTIDE SEQUENCE [LARGE SCALE GENOMIC DNA]</scope>
    <source>
        <strain evidence="6 7">WSM2304</strain>
    </source>
</reference>
<keyword evidence="4" id="KW-0802">TPR repeat</keyword>
<dbReference type="InterPro" id="IPR011990">
    <property type="entry name" value="TPR-like_helical_dom_sf"/>
</dbReference>
<dbReference type="InterPro" id="IPR019734">
    <property type="entry name" value="TPR_rpt"/>
</dbReference>
<name>A0ABF7QNE0_RHILW</name>
<proteinExistence type="predicted"/>
<dbReference type="AlphaFoldDB" id="A0ABF7QNE0"/>
<dbReference type="Pfam" id="PF04773">
    <property type="entry name" value="FecR"/>
    <property type="match status" value="1"/>
</dbReference>
<dbReference type="SMART" id="SM00028">
    <property type="entry name" value="TPR"/>
    <property type="match status" value="3"/>
</dbReference>
<keyword evidence="3" id="KW-0998">Cell outer membrane</keyword>
<accession>A0ABF7QNE0</accession>
<evidence type="ECO:0000313" key="7">
    <source>
        <dbReference type="Proteomes" id="UP000008330"/>
    </source>
</evidence>
<feature type="repeat" description="TPR" evidence="4">
    <location>
        <begin position="535"/>
        <end position="568"/>
    </location>
</feature>
<comment type="subcellular location">
    <subcellularLocation>
        <location evidence="1">Cell outer membrane</location>
    </subcellularLocation>
</comment>